<evidence type="ECO:0000313" key="11">
    <source>
        <dbReference type="Proteomes" id="UP000215086"/>
    </source>
</evidence>
<evidence type="ECO:0000256" key="3">
    <source>
        <dbReference type="ARBA" id="ARBA00022692"/>
    </source>
</evidence>
<dbReference type="InterPro" id="IPR024791">
    <property type="entry name" value="Cyt_c/ubiquinol_Oxase_su3"/>
</dbReference>
<reference evidence="10 11" key="1">
    <citation type="journal article" name="Front. Microbiol.">
        <title>Sugar Metabolism of the First Thermophilic Planctomycete Thermogutta terrifontis: Comparative Genomic and Transcriptomic Approaches.</title>
        <authorList>
            <person name="Elcheninov A.G."/>
            <person name="Menzel P."/>
            <person name="Gudbergsdottir S.R."/>
            <person name="Slesarev A.I."/>
            <person name="Kadnikov V.V."/>
            <person name="Krogh A."/>
            <person name="Bonch-Osmolovskaya E.A."/>
            <person name="Peng X."/>
            <person name="Kublanov I.V."/>
        </authorList>
    </citation>
    <scope>NUCLEOTIDE SEQUENCE [LARGE SCALE GENOMIC DNA]</scope>
    <source>
        <strain evidence="10 11">R1</strain>
    </source>
</reference>
<dbReference type="InterPro" id="IPR013833">
    <property type="entry name" value="Cyt_c_oxidase_su3_a-hlx"/>
</dbReference>
<sequence length="245" mass="27288">MAQQFAAGKLGMWIFLVTEILFFGGLFCAYAVYRANHPEVFVYAHHFLDKNLGALNTAILIFSSFTMAWAVRAAQLGQQQTLRLCLITTLLCAGAFLGVKYVEYRQKWEHGLLWAGWYHPHVTNAEHHGDAAPKPSSPATAPTAVQATTSGQTPEPTTAATAGEHSEYPGEPRLAGVFFSIYFCMTGLHALHVVGGMIAITWLLIRAFQGVFGPEYYGPVDYVGLYWHLVDMIWIYLFPLLYLIH</sequence>
<organism evidence="10 11">
    <name type="scientific">Thermogutta terrifontis</name>
    <dbReference type="NCBI Taxonomy" id="1331910"/>
    <lineage>
        <taxon>Bacteria</taxon>
        <taxon>Pseudomonadati</taxon>
        <taxon>Planctomycetota</taxon>
        <taxon>Planctomycetia</taxon>
        <taxon>Pirellulales</taxon>
        <taxon>Thermoguttaceae</taxon>
        <taxon>Thermogutta</taxon>
    </lineage>
</organism>
<keyword evidence="3 6" id="KW-0812">Transmembrane</keyword>
<feature type="transmembrane region" description="Helical" evidence="8">
    <location>
        <begin position="12"/>
        <end position="33"/>
    </location>
</feature>
<evidence type="ECO:0000256" key="1">
    <source>
        <dbReference type="ARBA" id="ARBA00004141"/>
    </source>
</evidence>
<gene>
    <name evidence="10" type="ORF">THTE_2907</name>
</gene>
<dbReference type="CDD" id="cd02862">
    <property type="entry name" value="NorE_like"/>
    <property type="match status" value="1"/>
</dbReference>
<accession>A0A286RHS6</accession>
<dbReference type="GO" id="GO:0004129">
    <property type="term" value="F:cytochrome-c oxidase activity"/>
    <property type="evidence" value="ECO:0007669"/>
    <property type="project" value="InterPro"/>
</dbReference>
<dbReference type="InterPro" id="IPR000298">
    <property type="entry name" value="Cyt_c_oxidase-like_su3"/>
</dbReference>
<keyword evidence="11" id="KW-1185">Reference proteome</keyword>
<dbReference type="Pfam" id="PF00510">
    <property type="entry name" value="COX3"/>
    <property type="match status" value="2"/>
</dbReference>
<dbReference type="GO" id="GO:0019646">
    <property type="term" value="P:aerobic electron transport chain"/>
    <property type="evidence" value="ECO:0007669"/>
    <property type="project" value="InterPro"/>
</dbReference>
<comment type="subcellular location">
    <subcellularLocation>
        <location evidence="6">Cell membrane</location>
        <topology evidence="6">Multi-pass membrane protein</topology>
    </subcellularLocation>
    <subcellularLocation>
        <location evidence="1">Membrane</location>
        <topology evidence="1">Multi-pass membrane protein</topology>
    </subcellularLocation>
</comment>
<dbReference type="KEGG" id="ttf:THTE_2907"/>
<dbReference type="PANTHER" id="PTHR11403">
    <property type="entry name" value="CYTOCHROME C OXIDASE SUBUNIT III"/>
    <property type="match status" value="1"/>
</dbReference>
<comment type="similarity">
    <text evidence="2 6">Belongs to the cytochrome c oxidase subunit 3 family.</text>
</comment>
<dbReference type="PROSITE" id="PS50253">
    <property type="entry name" value="COX3"/>
    <property type="match status" value="1"/>
</dbReference>
<protein>
    <submittedName>
        <fullName evidence="10">Cytochrome c oxidase polypeptide III</fullName>
    </submittedName>
</protein>
<feature type="transmembrane region" description="Helical" evidence="8">
    <location>
        <begin position="225"/>
        <end position="244"/>
    </location>
</feature>
<evidence type="ECO:0000256" key="2">
    <source>
        <dbReference type="ARBA" id="ARBA00010581"/>
    </source>
</evidence>
<dbReference type="InterPro" id="IPR035973">
    <property type="entry name" value="Cyt_c_oxidase_su3-like_sf"/>
</dbReference>
<evidence type="ECO:0000256" key="8">
    <source>
        <dbReference type="SAM" id="Phobius"/>
    </source>
</evidence>
<dbReference type="PANTHER" id="PTHR11403:SF6">
    <property type="entry name" value="NITRIC OXIDE REDUCTASE SUBUNIT E"/>
    <property type="match status" value="1"/>
</dbReference>
<name>A0A286RHS6_9BACT</name>
<evidence type="ECO:0000259" key="9">
    <source>
        <dbReference type="PROSITE" id="PS50253"/>
    </source>
</evidence>
<dbReference type="SUPFAM" id="SSF81452">
    <property type="entry name" value="Cytochrome c oxidase subunit III-like"/>
    <property type="match status" value="1"/>
</dbReference>
<dbReference type="EMBL" id="CP018477">
    <property type="protein sequence ID" value="ASV75509.1"/>
    <property type="molecule type" value="Genomic_DNA"/>
</dbReference>
<feature type="transmembrane region" description="Helical" evidence="8">
    <location>
        <begin position="80"/>
        <end position="99"/>
    </location>
</feature>
<evidence type="ECO:0000256" key="5">
    <source>
        <dbReference type="ARBA" id="ARBA00023136"/>
    </source>
</evidence>
<evidence type="ECO:0000256" key="4">
    <source>
        <dbReference type="ARBA" id="ARBA00022989"/>
    </source>
</evidence>
<dbReference type="GO" id="GO:0005886">
    <property type="term" value="C:plasma membrane"/>
    <property type="evidence" value="ECO:0007669"/>
    <property type="project" value="UniProtKB-SubCell"/>
</dbReference>
<feature type="domain" description="Heme-copper oxidase subunit III family profile" evidence="9">
    <location>
        <begin position="9"/>
        <end position="245"/>
    </location>
</feature>
<keyword evidence="4 8" id="KW-1133">Transmembrane helix</keyword>
<evidence type="ECO:0000256" key="7">
    <source>
        <dbReference type="SAM" id="MobiDB-lite"/>
    </source>
</evidence>
<dbReference type="AlphaFoldDB" id="A0A286RHS6"/>
<feature type="transmembrane region" description="Helical" evidence="8">
    <location>
        <begin position="181"/>
        <end position="205"/>
    </location>
</feature>
<dbReference type="Proteomes" id="UP000215086">
    <property type="component" value="Chromosome"/>
</dbReference>
<feature type="compositionally biased region" description="Low complexity" evidence="7">
    <location>
        <begin position="132"/>
        <end position="150"/>
    </location>
</feature>
<feature type="transmembrane region" description="Helical" evidence="8">
    <location>
        <begin position="54"/>
        <end position="74"/>
    </location>
</feature>
<proteinExistence type="inferred from homology"/>
<evidence type="ECO:0000313" key="10">
    <source>
        <dbReference type="EMBL" id="ASV75509.1"/>
    </source>
</evidence>
<feature type="region of interest" description="Disordered" evidence="7">
    <location>
        <begin position="126"/>
        <end position="166"/>
    </location>
</feature>
<keyword evidence="5 8" id="KW-0472">Membrane</keyword>
<dbReference type="Gene3D" id="1.20.120.80">
    <property type="entry name" value="Cytochrome c oxidase, subunit III, four-helix bundle"/>
    <property type="match status" value="1"/>
</dbReference>
<evidence type="ECO:0000256" key="6">
    <source>
        <dbReference type="RuleBase" id="RU003376"/>
    </source>
</evidence>